<proteinExistence type="predicted"/>
<dbReference type="Proteomes" id="UP000000763">
    <property type="component" value="Chromosome 6"/>
</dbReference>
<evidence type="ECO:0000313" key="2">
    <source>
        <dbReference type="EMBL" id="BAF19518.1"/>
    </source>
</evidence>
<feature type="region of interest" description="Disordered" evidence="1">
    <location>
        <begin position="83"/>
        <end position="150"/>
    </location>
</feature>
<evidence type="ECO:0000256" key="1">
    <source>
        <dbReference type="SAM" id="MobiDB-lite"/>
    </source>
</evidence>
<dbReference type="KEGG" id="dosa:Os06g0360500"/>
<sequence length="150" mass="15174">MTSALTFNSDHTHAFRAIITNKSRTTAQAARNGTLVLVCLCATHELEVWVLGQASAGAAHVCRAGDHAEAPLQKLLHDPLAGAARRAGHEDGGRLLGVRRTSGRGVYGGDRRGGEAKLSGGGAGAGAEASERSERKAGAGGGDGVESGGH</sequence>
<name>A0A0P0WWG0_ORYSJ</name>
<evidence type="ECO:0000313" key="3">
    <source>
        <dbReference type="Proteomes" id="UP000000763"/>
    </source>
</evidence>
<dbReference type="Gramene" id="Os06t0360500-01">
    <property type="protein sequence ID" value="Os06t0360500-01"/>
    <property type="gene ID" value="Os06g0360500"/>
</dbReference>
<accession>A0A0P0WWG0</accession>
<dbReference type="EMBL" id="AP008212">
    <property type="protein sequence ID" value="BAF19518.1"/>
    <property type="molecule type" value="Genomic_DNA"/>
</dbReference>
<feature type="compositionally biased region" description="Gly residues" evidence="1">
    <location>
        <begin position="138"/>
        <end position="150"/>
    </location>
</feature>
<reference evidence="2 3" key="1">
    <citation type="journal article" date="2005" name="Nature">
        <title>The map-based sequence of the rice genome.</title>
        <authorList>
            <consortium name="International rice genome sequencing project (IRGSP)"/>
            <person name="Matsumoto T."/>
            <person name="Wu J."/>
            <person name="Kanamori H."/>
            <person name="Katayose Y."/>
            <person name="Fujisawa M."/>
            <person name="Namiki N."/>
            <person name="Mizuno H."/>
            <person name="Yamamoto K."/>
            <person name="Antonio B.A."/>
            <person name="Baba T."/>
            <person name="Sakata K."/>
            <person name="Nagamura Y."/>
            <person name="Aoki H."/>
            <person name="Arikawa K."/>
            <person name="Arita K."/>
            <person name="Bito T."/>
            <person name="Chiden Y."/>
            <person name="Fujitsuka N."/>
            <person name="Fukunaka R."/>
            <person name="Hamada M."/>
            <person name="Harada C."/>
            <person name="Hayashi A."/>
            <person name="Hijishita S."/>
            <person name="Honda M."/>
            <person name="Hosokawa S."/>
            <person name="Ichikawa Y."/>
            <person name="Idonuma A."/>
            <person name="Iijima M."/>
            <person name="Ikeda M."/>
            <person name="Ikeno M."/>
            <person name="Ito K."/>
            <person name="Ito S."/>
            <person name="Ito T."/>
            <person name="Ito Y."/>
            <person name="Ito Y."/>
            <person name="Iwabuchi A."/>
            <person name="Kamiya K."/>
            <person name="Karasawa W."/>
            <person name="Kurita K."/>
            <person name="Katagiri S."/>
            <person name="Kikuta A."/>
            <person name="Kobayashi H."/>
            <person name="Kobayashi N."/>
            <person name="Machita K."/>
            <person name="Maehara T."/>
            <person name="Masukawa M."/>
            <person name="Mizubayashi T."/>
            <person name="Mukai Y."/>
            <person name="Nagasaki H."/>
            <person name="Nagata Y."/>
            <person name="Naito S."/>
            <person name="Nakashima M."/>
            <person name="Nakama Y."/>
            <person name="Nakamichi Y."/>
            <person name="Nakamura M."/>
            <person name="Meguro A."/>
            <person name="Negishi M."/>
            <person name="Ohta I."/>
            <person name="Ohta T."/>
            <person name="Okamoto M."/>
            <person name="Ono N."/>
            <person name="Saji S."/>
            <person name="Sakaguchi M."/>
            <person name="Sakai K."/>
            <person name="Shibata M."/>
            <person name="Shimokawa T."/>
            <person name="Song J."/>
            <person name="Takazaki Y."/>
            <person name="Terasawa K."/>
            <person name="Tsugane M."/>
            <person name="Tsuji K."/>
            <person name="Ueda S."/>
            <person name="Waki K."/>
            <person name="Yamagata H."/>
            <person name="Yamamoto M."/>
            <person name="Yamamoto S."/>
            <person name="Yamane H."/>
            <person name="Yoshiki S."/>
            <person name="Yoshihara R."/>
            <person name="Yukawa K."/>
            <person name="Zhong H."/>
            <person name="Yano M."/>
            <person name="Yuan Q."/>
            <person name="Ouyang S."/>
            <person name="Liu J."/>
            <person name="Jones K.M."/>
            <person name="Gansberger K."/>
            <person name="Moffat K."/>
            <person name="Hill J."/>
            <person name="Bera J."/>
            <person name="Fadrosh D."/>
            <person name="Jin S."/>
            <person name="Johri S."/>
            <person name="Kim M."/>
            <person name="Overton L."/>
            <person name="Reardon M."/>
            <person name="Tsitrin T."/>
            <person name="Vuong H."/>
            <person name="Weaver B."/>
            <person name="Ciecko A."/>
            <person name="Tallon L."/>
            <person name="Jackson J."/>
            <person name="Pai G."/>
            <person name="Aken S.V."/>
            <person name="Utterback T."/>
            <person name="Reidmuller S."/>
            <person name="Feldblyum T."/>
            <person name="Hsiao J."/>
            <person name="Zismann V."/>
            <person name="Iobst S."/>
            <person name="de Vazeille A.R."/>
            <person name="Buell C.R."/>
            <person name="Ying K."/>
            <person name="Li Y."/>
            <person name="Lu T."/>
            <person name="Huang Y."/>
            <person name="Zhao Q."/>
            <person name="Feng Q."/>
            <person name="Zhang L."/>
            <person name="Zhu J."/>
            <person name="Weng Q."/>
            <person name="Mu J."/>
            <person name="Lu Y."/>
            <person name="Fan D."/>
            <person name="Liu Y."/>
            <person name="Guan J."/>
            <person name="Zhang Y."/>
            <person name="Yu S."/>
            <person name="Liu X."/>
            <person name="Zhang Y."/>
            <person name="Hong G."/>
            <person name="Han B."/>
            <person name="Choisne N."/>
            <person name="Demange N."/>
            <person name="Orjeda G."/>
            <person name="Samain S."/>
            <person name="Cattolico L."/>
            <person name="Pelletier E."/>
            <person name="Couloux A."/>
            <person name="Segurens B."/>
            <person name="Wincker P."/>
            <person name="D'Hont A."/>
            <person name="Scarpelli C."/>
            <person name="Weissenbach J."/>
            <person name="Salanoubat M."/>
            <person name="Quetier F."/>
            <person name="Yu Y."/>
            <person name="Kim H.R."/>
            <person name="Rambo T."/>
            <person name="Currie J."/>
            <person name="Collura K."/>
            <person name="Luo M."/>
            <person name="Yang T."/>
            <person name="Ammiraju J.S.S."/>
            <person name="Engler F."/>
            <person name="Soderlund C."/>
            <person name="Wing R.A."/>
            <person name="Palmer L.E."/>
            <person name="de la Bastide M."/>
            <person name="Spiegel L."/>
            <person name="Nascimento L."/>
            <person name="Zutavern T."/>
            <person name="O'Shaughnessy A."/>
            <person name="Dike S."/>
            <person name="Dedhia N."/>
            <person name="Preston R."/>
            <person name="Balija V."/>
            <person name="McCombie W.R."/>
            <person name="Chow T."/>
            <person name="Chen H."/>
            <person name="Chung M."/>
            <person name="Chen C."/>
            <person name="Shaw J."/>
            <person name="Wu H."/>
            <person name="Hsiao K."/>
            <person name="Chao Y."/>
            <person name="Chu M."/>
            <person name="Cheng C."/>
            <person name="Hour A."/>
            <person name="Lee P."/>
            <person name="Lin S."/>
            <person name="Lin Y."/>
            <person name="Liou J."/>
            <person name="Liu S."/>
            <person name="Hsing Y."/>
            <person name="Raghuvanshi S."/>
            <person name="Mohanty A."/>
            <person name="Bharti A.K."/>
            <person name="Gaur A."/>
            <person name="Gupta V."/>
            <person name="Kumar D."/>
            <person name="Ravi V."/>
            <person name="Vij S."/>
            <person name="Kapur A."/>
            <person name="Khurana P."/>
            <person name="Khurana P."/>
            <person name="Khurana J.P."/>
            <person name="Tyagi A.K."/>
            <person name="Gaikwad K."/>
            <person name="Singh A."/>
            <person name="Dalal V."/>
            <person name="Srivastava S."/>
            <person name="Dixit A."/>
            <person name="Pal A.K."/>
            <person name="Ghazi I.A."/>
            <person name="Yadav M."/>
            <person name="Pandit A."/>
            <person name="Bhargava A."/>
            <person name="Sureshbabu K."/>
            <person name="Batra K."/>
            <person name="Sharma T.R."/>
            <person name="Mohapatra T."/>
            <person name="Singh N.K."/>
            <person name="Messing J."/>
            <person name="Nelson A.B."/>
            <person name="Fuks G."/>
            <person name="Kavchok S."/>
            <person name="Keizer G."/>
            <person name="Linton E."/>
            <person name="Llaca V."/>
            <person name="Song R."/>
            <person name="Tanyolac B."/>
            <person name="Young S."/>
            <person name="Ho-Il K."/>
            <person name="Hahn J.H."/>
            <person name="Sangsakoo G."/>
            <person name="Vanavichit A."/>
            <person name="de Mattos Luiz.A.T."/>
            <person name="Zimmer P.D."/>
            <person name="Malone G."/>
            <person name="Dellagostin O."/>
            <person name="de Oliveira A.C."/>
            <person name="Bevan M."/>
            <person name="Bancroft I."/>
            <person name="Minx P."/>
            <person name="Cordum H."/>
            <person name="Wilson R."/>
            <person name="Cheng Z."/>
            <person name="Jin W."/>
            <person name="Jiang J."/>
            <person name="Leong S.A."/>
            <person name="Iwama H."/>
            <person name="Gojobori T."/>
            <person name="Itoh T."/>
            <person name="Niimura Y."/>
            <person name="Fujii Y."/>
            <person name="Habara T."/>
            <person name="Sakai H."/>
            <person name="Sato Y."/>
            <person name="Wilson G."/>
            <person name="Kumar K."/>
            <person name="McCouch S."/>
            <person name="Juretic N."/>
            <person name="Hoen D."/>
            <person name="Wright S."/>
            <person name="Bruskiewich R."/>
            <person name="Bureau T."/>
            <person name="Miyao A."/>
            <person name="Hirochika H."/>
            <person name="Nishikawa T."/>
            <person name="Kadowaki K."/>
            <person name="Sugiura M."/>
            <person name="Burr B."/>
            <person name="Sasaki T."/>
        </authorList>
    </citation>
    <scope>NUCLEOTIDE SEQUENCE [LARGE SCALE GENOMIC DNA]</scope>
    <source>
        <strain evidence="3">cv. Nipponbare</strain>
    </source>
</reference>
<reference evidence="3" key="2">
    <citation type="journal article" date="2008" name="Nucleic Acids Res.">
        <title>The rice annotation project database (RAP-DB): 2008 update.</title>
        <authorList>
            <consortium name="The rice annotation project (RAP)"/>
        </authorList>
    </citation>
    <scope>GENOME REANNOTATION</scope>
    <source>
        <strain evidence="3">cv. Nipponbare</strain>
    </source>
</reference>
<protein>
    <submittedName>
        <fullName evidence="2">Os06g0360500 protein</fullName>
    </submittedName>
</protein>
<organism evidence="2 3">
    <name type="scientific">Oryza sativa subsp. japonica</name>
    <name type="common">Rice</name>
    <dbReference type="NCBI Taxonomy" id="39947"/>
    <lineage>
        <taxon>Eukaryota</taxon>
        <taxon>Viridiplantae</taxon>
        <taxon>Streptophyta</taxon>
        <taxon>Embryophyta</taxon>
        <taxon>Tracheophyta</taxon>
        <taxon>Spermatophyta</taxon>
        <taxon>Magnoliopsida</taxon>
        <taxon>Liliopsida</taxon>
        <taxon>Poales</taxon>
        <taxon>Poaceae</taxon>
        <taxon>BOP clade</taxon>
        <taxon>Oryzoideae</taxon>
        <taxon>Oryzeae</taxon>
        <taxon>Oryzinae</taxon>
        <taxon>Oryza</taxon>
        <taxon>Oryza sativa</taxon>
    </lineage>
</organism>
<gene>
    <name evidence="2" type="ordered locus">Os06g0360500</name>
</gene>
<dbReference type="AlphaFoldDB" id="A0A0P0WWG0"/>